<sequence>MTTELRHDVLRIEGADDPRTGVLPLLRGVGRPGFDAAAAPYPDMARNLEYGRPATLLPYTNQDSYSRDRSTRELPALVLENENLTATFLPGYGGRLWSLVHRPTGRELLHRNPILQPANLALRDAWLAGGVEWNLGATGHWPLTCAPLHAVRLETADGTPVLRMYEFERLRRVVVTIDAWLPPGARTLLVHVALHNPGPAPTPVYWWSNIAVPQSPDARVIAPAERAFHFDYTAQLTMVGFPERDGVEQDQSYPARFAAAADFFMDIPAGERRWITALDAAGTGLVQTSTDRLIGRKLFQWGVAAGGQRWQEWLSGPDAEYIEIQAGLARTQLEHLELPGGETWEWVEAYGLLEADAEGVHGTWDEARAAVDEALERLIARKDLDGALVEAQGFGVGAPNETALPETLHRGSGWGALEIAADELASDVSRPFGSCGAEQQPWLDLLLTKRLPVLDGDLPAPPVSGPKWRSLLEESAGDWHSLYHLGLLRLGDDEHDAAREAWEHSLTDRPNPWALHGLAHLAADPAERADLLILAHRLAPGLRELTVETLQALLAADRAAEALEVVAGLEPVDRDHGRVRLHTAQAALAAGDVDRVRRLLDEGIVVDNLQEGEASLDTLWLTVYPDRPVPHEYDFRMTGS</sequence>
<comment type="caution">
    <text evidence="2">The sequence shown here is derived from an EMBL/GenBank/DDBJ whole genome shotgun (WGS) entry which is preliminary data.</text>
</comment>
<proteinExistence type="predicted"/>
<protein>
    <submittedName>
        <fullName evidence="2">DUF5107 domain-containing protein</fullName>
    </submittedName>
</protein>
<dbReference type="SUPFAM" id="SSF48452">
    <property type="entry name" value="TPR-like"/>
    <property type="match status" value="1"/>
</dbReference>
<evidence type="ECO:0000313" key="3">
    <source>
        <dbReference type="Proteomes" id="UP001500751"/>
    </source>
</evidence>
<evidence type="ECO:0000259" key="1">
    <source>
        <dbReference type="Pfam" id="PF17128"/>
    </source>
</evidence>
<organism evidence="2 3">
    <name type="scientific">Catenulispora yoronensis</name>
    <dbReference type="NCBI Taxonomy" id="450799"/>
    <lineage>
        <taxon>Bacteria</taxon>
        <taxon>Bacillati</taxon>
        <taxon>Actinomycetota</taxon>
        <taxon>Actinomycetes</taxon>
        <taxon>Catenulisporales</taxon>
        <taxon>Catenulisporaceae</taxon>
        <taxon>Catenulispora</taxon>
    </lineage>
</organism>
<dbReference type="Proteomes" id="UP001500751">
    <property type="component" value="Unassembled WGS sequence"/>
</dbReference>
<gene>
    <name evidence="2" type="ORF">GCM10009839_40430</name>
</gene>
<name>A0ABN2UGG5_9ACTN</name>
<dbReference type="RefSeq" id="WP_344667185.1">
    <property type="nucleotide sequence ID" value="NZ_BAAAQN010000022.1"/>
</dbReference>
<dbReference type="Pfam" id="PF17128">
    <property type="entry name" value="DUF5107"/>
    <property type="match status" value="1"/>
</dbReference>
<accession>A0ABN2UGG5</accession>
<feature type="domain" description="DUF5107" evidence="1">
    <location>
        <begin position="53"/>
        <end position="336"/>
    </location>
</feature>
<dbReference type="InterPro" id="IPR011990">
    <property type="entry name" value="TPR-like_helical_dom_sf"/>
</dbReference>
<evidence type="ECO:0000313" key="2">
    <source>
        <dbReference type="EMBL" id="GAA2035573.1"/>
    </source>
</evidence>
<dbReference type="InterPro" id="IPR033396">
    <property type="entry name" value="DUF5107"/>
</dbReference>
<reference evidence="2 3" key="1">
    <citation type="journal article" date="2019" name="Int. J. Syst. Evol. Microbiol.">
        <title>The Global Catalogue of Microorganisms (GCM) 10K type strain sequencing project: providing services to taxonomists for standard genome sequencing and annotation.</title>
        <authorList>
            <consortium name="The Broad Institute Genomics Platform"/>
            <consortium name="The Broad Institute Genome Sequencing Center for Infectious Disease"/>
            <person name="Wu L."/>
            <person name="Ma J."/>
        </authorList>
    </citation>
    <scope>NUCLEOTIDE SEQUENCE [LARGE SCALE GENOMIC DNA]</scope>
    <source>
        <strain evidence="2 3">JCM 16014</strain>
    </source>
</reference>
<keyword evidence="3" id="KW-1185">Reference proteome</keyword>
<dbReference type="EMBL" id="BAAAQN010000022">
    <property type="protein sequence ID" value="GAA2035573.1"/>
    <property type="molecule type" value="Genomic_DNA"/>
</dbReference>